<gene>
    <name evidence="1" type="ORF">GL286_01180</name>
</gene>
<dbReference type="EMBL" id="WMIE01000001">
    <property type="protein sequence ID" value="MTH76337.1"/>
    <property type="molecule type" value="Genomic_DNA"/>
</dbReference>
<dbReference type="Proteomes" id="UP000478183">
    <property type="component" value="Unassembled WGS sequence"/>
</dbReference>
<evidence type="ECO:0000313" key="1">
    <source>
        <dbReference type="EMBL" id="MTH76337.1"/>
    </source>
</evidence>
<keyword evidence="2" id="KW-1185">Reference proteome</keyword>
<reference evidence="1 2" key="1">
    <citation type="submission" date="2019-11" db="EMBL/GenBank/DDBJ databases">
        <authorList>
            <person name="Dong K."/>
        </authorList>
    </citation>
    <scope>NUCLEOTIDE SEQUENCE [LARGE SCALE GENOMIC DNA]</scope>
    <source>
        <strain evidence="1 2">NBRC 111993</strain>
    </source>
</reference>
<evidence type="ECO:0000313" key="2">
    <source>
        <dbReference type="Proteomes" id="UP000478183"/>
    </source>
</evidence>
<dbReference type="OrthoDB" id="7781670at2"/>
<accession>A0A6L6J6S9</accession>
<dbReference type="AlphaFoldDB" id="A0A6L6J6S9"/>
<proteinExistence type="predicted"/>
<sequence>MAGSRFQETKGGAILDRFTGTVIARIEVTELDTSTALRVSQLILDALHREFGPTHLVNVVPDRG</sequence>
<protein>
    <submittedName>
        <fullName evidence="1">Uncharacterized protein</fullName>
    </submittedName>
</protein>
<comment type="caution">
    <text evidence="1">The sequence shown here is derived from an EMBL/GenBank/DDBJ whole genome shotgun (WGS) entry which is preliminary data.</text>
</comment>
<organism evidence="1 2">
    <name type="scientific">Paracoccus aestuariivivens</name>
    <dbReference type="NCBI Taxonomy" id="1820333"/>
    <lineage>
        <taxon>Bacteria</taxon>
        <taxon>Pseudomonadati</taxon>
        <taxon>Pseudomonadota</taxon>
        <taxon>Alphaproteobacteria</taxon>
        <taxon>Rhodobacterales</taxon>
        <taxon>Paracoccaceae</taxon>
        <taxon>Paracoccus</taxon>
    </lineage>
</organism>
<dbReference type="RefSeq" id="WP_155093721.1">
    <property type="nucleotide sequence ID" value="NZ_WMIE01000001.1"/>
</dbReference>
<name>A0A6L6J6S9_9RHOB</name>